<dbReference type="EMBL" id="JACHMF010000001">
    <property type="protein sequence ID" value="MBB4692095.1"/>
    <property type="molecule type" value="Genomic_DNA"/>
</dbReference>
<evidence type="ECO:0000313" key="3">
    <source>
        <dbReference type="EMBL" id="MBB4692095.1"/>
    </source>
</evidence>
<protein>
    <recommendedName>
        <fullName evidence="2">Rhamnogalacturonan lyase family 11 C-terminal domain-containing protein</fullName>
    </recommendedName>
</protein>
<feature type="domain" description="Rhamnogalacturonan lyase family 11 C-terminal" evidence="2">
    <location>
        <begin position="69"/>
        <end position="106"/>
    </location>
</feature>
<accession>A0A7W7G1G1</accession>
<feature type="region of interest" description="Disordered" evidence="1">
    <location>
        <begin position="1"/>
        <end position="49"/>
    </location>
</feature>
<dbReference type="Proteomes" id="UP000542742">
    <property type="component" value="Unassembled WGS sequence"/>
</dbReference>
<name>A0A7W7G1G1_9ACTN</name>
<evidence type="ECO:0000256" key="1">
    <source>
        <dbReference type="SAM" id="MobiDB-lite"/>
    </source>
</evidence>
<proteinExistence type="predicted"/>
<comment type="caution">
    <text evidence="3">The sequence shown here is derived from an EMBL/GenBank/DDBJ whole genome shotgun (WGS) entry which is preliminary data.</text>
</comment>
<keyword evidence="4" id="KW-1185">Reference proteome</keyword>
<evidence type="ECO:0000259" key="2">
    <source>
        <dbReference type="Pfam" id="PF21348"/>
    </source>
</evidence>
<dbReference type="InterPro" id="IPR049366">
    <property type="entry name" value="RGL11_C"/>
</dbReference>
<sequence length="110" mass="11993">MSTDGHLSPQPGRLLPARGRDVRELAPASRGRGEETAGTPEKPSASPTAEAVTDYFIDVYAPSRSTRNQLRTFLGFIVDGPEYLTVFEGATGRELQAVRYKPDRTDDGLL</sequence>
<dbReference type="Pfam" id="PF21348">
    <property type="entry name" value="RGL11_C"/>
    <property type="match status" value="1"/>
</dbReference>
<evidence type="ECO:0000313" key="4">
    <source>
        <dbReference type="Proteomes" id="UP000542742"/>
    </source>
</evidence>
<dbReference type="AlphaFoldDB" id="A0A7W7G1G1"/>
<gene>
    <name evidence="3" type="ORF">BKA14_002243</name>
</gene>
<organism evidence="3 4">
    <name type="scientific">Paractinoplanes abujensis</name>
    <dbReference type="NCBI Taxonomy" id="882441"/>
    <lineage>
        <taxon>Bacteria</taxon>
        <taxon>Bacillati</taxon>
        <taxon>Actinomycetota</taxon>
        <taxon>Actinomycetes</taxon>
        <taxon>Micromonosporales</taxon>
        <taxon>Micromonosporaceae</taxon>
        <taxon>Paractinoplanes</taxon>
    </lineage>
</organism>
<reference evidence="3 4" key="1">
    <citation type="submission" date="2020-08" db="EMBL/GenBank/DDBJ databases">
        <title>Sequencing the genomes of 1000 actinobacteria strains.</title>
        <authorList>
            <person name="Klenk H.-P."/>
        </authorList>
    </citation>
    <scope>NUCLEOTIDE SEQUENCE [LARGE SCALE GENOMIC DNA]</scope>
    <source>
        <strain evidence="3 4">DSM 45518</strain>
    </source>
</reference>